<gene>
    <name evidence="3" type="ORF">C8P67_10745</name>
</gene>
<dbReference type="AlphaFoldDB" id="A0A3E0EIP3"/>
<comment type="caution">
    <text evidence="3">The sequence shown here is derived from an EMBL/GenBank/DDBJ whole genome shotgun (WGS) entry which is preliminary data.</text>
</comment>
<dbReference type="Proteomes" id="UP000257136">
    <property type="component" value="Unassembled WGS sequence"/>
</dbReference>
<keyword evidence="1" id="KW-0732">Signal</keyword>
<dbReference type="Pfam" id="PF16036">
    <property type="entry name" value="Chalcone_3"/>
    <property type="match status" value="1"/>
</dbReference>
<reference evidence="3 4" key="1">
    <citation type="submission" date="2018-08" db="EMBL/GenBank/DDBJ databases">
        <title>Genomic Encyclopedia of Archaeal and Bacterial Type Strains, Phase II (KMG-II): from individual species to whole genera.</title>
        <authorList>
            <person name="Goeker M."/>
        </authorList>
    </citation>
    <scope>NUCLEOTIDE SEQUENCE [LARGE SCALE GENOMIC DNA]</scope>
    <source>
        <strain evidence="3 4">DSM 100880</strain>
    </source>
</reference>
<name>A0A3E0EIP3_9FLAO</name>
<dbReference type="EMBL" id="QUNI01000007">
    <property type="protein sequence ID" value="REG98122.1"/>
    <property type="molecule type" value="Genomic_DNA"/>
</dbReference>
<dbReference type="RefSeq" id="WP_115813609.1">
    <property type="nucleotide sequence ID" value="NZ_QUNI01000007.1"/>
</dbReference>
<dbReference type="InterPro" id="IPR036298">
    <property type="entry name" value="Chalcone_isomerase_sf"/>
</dbReference>
<feature type="domain" description="Chalcone isomerase" evidence="2">
    <location>
        <begin position="30"/>
        <end position="193"/>
    </location>
</feature>
<evidence type="ECO:0000259" key="2">
    <source>
        <dbReference type="Pfam" id="PF16036"/>
    </source>
</evidence>
<organism evidence="3 4">
    <name type="scientific">Flavobacterium aquicola</name>
    <dbReference type="NCBI Taxonomy" id="1682742"/>
    <lineage>
        <taxon>Bacteria</taxon>
        <taxon>Pseudomonadati</taxon>
        <taxon>Bacteroidota</taxon>
        <taxon>Flavobacteriia</taxon>
        <taxon>Flavobacteriales</taxon>
        <taxon>Flavobacteriaceae</taxon>
        <taxon>Flavobacterium</taxon>
    </lineage>
</organism>
<evidence type="ECO:0000313" key="4">
    <source>
        <dbReference type="Proteomes" id="UP000257136"/>
    </source>
</evidence>
<accession>A0A3E0EIP3</accession>
<dbReference type="Gene3D" id="3.50.70.10">
    <property type="match status" value="1"/>
</dbReference>
<feature type="chain" id="PRO_5017547242" evidence="1">
    <location>
        <begin position="25"/>
        <end position="195"/>
    </location>
</feature>
<keyword evidence="3" id="KW-0413">Isomerase</keyword>
<sequence>MIAKKIVLGLTLIISALFSSEAIAQKQIVFEGVTIPRTMKFENKTLQLNGAGSRSKMWVEVYIQALYLSQLSQNPKEIINDNVEMSIRIEITSALVSSGKLTRAINAGFEKSAGDTFESFKPRMELLKGFLADEITKGDVYELTYSPADTSIWIIKNGELKGKIPGFDFKKVFFGIWLGDKPVDEDLKNNLLGIF</sequence>
<dbReference type="GO" id="GO:0016872">
    <property type="term" value="F:intramolecular lyase activity"/>
    <property type="evidence" value="ECO:0007669"/>
    <property type="project" value="InterPro"/>
</dbReference>
<dbReference type="SUPFAM" id="SSF54626">
    <property type="entry name" value="Chalcone isomerase"/>
    <property type="match status" value="1"/>
</dbReference>
<evidence type="ECO:0000313" key="3">
    <source>
        <dbReference type="EMBL" id="REG98122.1"/>
    </source>
</evidence>
<evidence type="ECO:0000256" key="1">
    <source>
        <dbReference type="SAM" id="SignalP"/>
    </source>
</evidence>
<feature type="signal peptide" evidence="1">
    <location>
        <begin position="1"/>
        <end position="24"/>
    </location>
</feature>
<proteinExistence type="predicted"/>
<dbReference type="InterPro" id="IPR016087">
    <property type="entry name" value="Chalcone_isomerase"/>
</dbReference>
<protein>
    <submittedName>
        <fullName evidence="3">Chalcone isomerase-like protein</fullName>
    </submittedName>
</protein>
<dbReference type="InterPro" id="IPR016088">
    <property type="entry name" value="Chalcone_isomerase_3-sand"/>
</dbReference>
<keyword evidence="4" id="KW-1185">Reference proteome</keyword>
<dbReference type="OrthoDB" id="270742at2"/>